<feature type="compositionally biased region" description="Basic residues" evidence="1">
    <location>
        <begin position="1"/>
        <end position="32"/>
    </location>
</feature>
<proteinExistence type="predicted"/>
<dbReference type="EMBL" id="MN738974">
    <property type="protein sequence ID" value="QHT33712.1"/>
    <property type="molecule type" value="Genomic_DNA"/>
</dbReference>
<reference evidence="2" key="1">
    <citation type="journal article" date="2020" name="Nature">
        <title>Giant virus diversity and host interactions through global metagenomics.</title>
        <authorList>
            <person name="Schulz F."/>
            <person name="Roux S."/>
            <person name="Paez-Espino D."/>
            <person name="Jungbluth S."/>
            <person name="Walsh D.A."/>
            <person name="Denef V.J."/>
            <person name="McMahon K.D."/>
            <person name="Konstantinidis K.T."/>
            <person name="Eloe-Fadrosh E.A."/>
            <person name="Kyrpides N.C."/>
            <person name="Woyke T."/>
        </authorList>
    </citation>
    <scope>NUCLEOTIDE SEQUENCE</scope>
    <source>
        <strain evidence="2">GVMAG-M-3300009161-36</strain>
    </source>
</reference>
<accession>A0A6C0EY64</accession>
<name>A0A6C0EY64_9ZZZZ</name>
<sequence>MPQKKTRKNNHKTKTKHNHNHNHSHSHSHRNFYRTPTPYPFSPMQNISGIVSSSSATMKAVSRDGKHWHVDANINGEKKHANLTNSQIMDILAYPAAKQDLRTQLIQTLRNISLHPMGSRGNILVEPDKNAVIVKGSGPYKWYEQ</sequence>
<evidence type="ECO:0000256" key="1">
    <source>
        <dbReference type="SAM" id="MobiDB-lite"/>
    </source>
</evidence>
<protein>
    <submittedName>
        <fullName evidence="2">Uncharacterized protein</fullName>
    </submittedName>
</protein>
<organism evidence="2">
    <name type="scientific">viral metagenome</name>
    <dbReference type="NCBI Taxonomy" id="1070528"/>
    <lineage>
        <taxon>unclassified sequences</taxon>
        <taxon>metagenomes</taxon>
        <taxon>organismal metagenomes</taxon>
    </lineage>
</organism>
<dbReference type="AlphaFoldDB" id="A0A6C0EY64"/>
<feature type="region of interest" description="Disordered" evidence="1">
    <location>
        <begin position="1"/>
        <end position="34"/>
    </location>
</feature>
<evidence type="ECO:0000313" key="2">
    <source>
        <dbReference type="EMBL" id="QHT33712.1"/>
    </source>
</evidence>